<dbReference type="Proteomes" id="UP001281447">
    <property type="component" value="Unassembled WGS sequence"/>
</dbReference>
<keyword evidence="2" id="KW-0238">DNA-binding</keyword>
<dbReference type="GO" id="GO:0003677">
    <property type="term" value="F:DNA binding"/>
    <property type="evidence" value="ECO:0007669"/>
    <property type="project" value="UniProtKB-KW"/>
</dbReference>
<dbReference type="InterPro" id="IPR046947">
    <property type="entry name" value="LytR-like"/>
</dbReference>
<accession>A0ABU5C4Z5</accession>
<organism evidence="2 3">
    <name type="scientific">Tigheibacillus halophilus</name>
    <dbReference type="NCBI Taxonomy" id="361280"/>
    <lineage>
        <taxon>Bacteria</taxon>
        <taxon>Bacillati</taxon>
        <taxon>Bacillota</taxon>
        <taxon>Bacilli</taxon>
        <taxon>Bacillales</taxon>
        <taxon>Bacillaceae</taxon>
        <taxon>Tigheibacillus</taxon>
    </lineage>
</organism>
<protein>
    <submittedName>
        <fullName evidence="2">LytTR family DNA-binding domain-containing protein</fullName>
    </submittedName>
</protein>
<dbReference type="PANTHER" id="PTHR37299">
    <property type="entry name" value="TRANSCRIPTIONAL REGULATOR-RELATED"/>
    <property type="match status" value="1"/>
</dbReference>
<keyword evidence="3" id="KW-1185">Reference proteome</keyword>
<dbReference type="PROSITE" id="PS50930">
    <property type="entry name" value="HTH_LYTTR"/>
    <property type="match status" value="1"/>
</dbReference>
<evidence type="ECO:0000313" key="3">
    <source>
        <dbReference type="Proteomes" id="UP001281447"/>
    </source>
</evidence>
<comment type="caution">
    <text evidence="2">The sequence shown here is derived from an EMBL/GenBank/DDBJ whole genome shotgun (WGS) entry which is preliminary data.</text>
</comment>
<gene>
    <name evidence="2" type="ORF">RWE15_07995</name>
</gene>
<dbReference type="InterPro" id="IPR007492">
    <property type="entry name" value="LytTR_DNA-bd_dom"/>
</dbReference>
<dbReference type="SMART" id="SM00850">
    <property type="entry name" value="LytTR"/>
    <property type="match status" value="1"/>
</dbReference>
<feature type="domain" description="HTH LytTR-type" evidence="1">
    <location>
        <begin position="78"/>
        <end position="184"/>
    </location>
</feature>
<dbReference type="PANTHER" id="PTHR37299:SF1">
    <property type="entry name" value="STAGE 0 SPORULATION PROTEIN A HOMOLOG"/>
    <property type="match status" value="1"/>
</dbReference>
<dbReference type="Gene3D" id="2.40.50.1020">
    <property type="entry name" value="LytTr DNA-binding domain"/>
    <property type="match status" value="1"/>
</dbReference>
<evidence type="ECO:0000259" key="1">
    <source>
        <dbReference type="PROSITE" id="PS50930"/>
    </source>
</evidence>
<dbReference type="Pfam" id="PF04397">
    <property type="entry name" value="LytTR"/>
    <property type="match status" value="1"/>
</dbReference>
<dbReference type="EMBL" id="JAWDIP010000003">
    <property type="protein sequence ID" value="MDY0394403.1"/>
    <property type="molecule type" value="Genomic_DNA"/>
</dbReference>
<sequence>MDILTINTFINMVNQMMIEKRSVLLLVTSMEHALLLSDDAYHLHEQGLLQLEVDKETSEQEEAKTRPTSLTVEKLFKIPAKVGEKVILFDPTEIDYIESQEGKAFIIINNDSFALDLTLAEIEKKLELYGFYRCHRSYIVNLQKVREIITWSKNTYSLKINNKVQATIPLSRTKLQAIHEIFNLK</sequence>
<evidence type="ECO:0000313" key="2">
    <source>
        <dbReference type="EMBL" id="MDY0394403.1"/>
    </source>
</evidence>
<name>A0ABU5C4Z5_9BACI</name>
<reference evidence="2 3" key="1">
    <citation type="submission" date="2023-10" db="EMBL/GenBank/DDBJ databases">
        <title>Virgibacillus halophilus 5B73C genome.</title>
        <authorList>
            <person name="Miliotis G."/>
            <person name="Sengupta P."/>
            <person name="Hameed A."/>
            <person name="Chuvochina M."/>
            <person name="Mcdonagh F."/>
            <person name="Simpson A.C."/>
            <person name="Singh N.K."/>
            <person name="Rekha P.D."/>
            <person name="Raman K."/>
            <person name="Hugenholtz P."/>
            <person name="Venkateswaran K."/>
        </authorList>
    </citation>
    <scope>NUCLEOTIDE SEQUENCE [LARGE SCALE GENOMIC DNA]</scope>
    <source>
        <strain evidence="2 3">5B73C</strain>
    </source>
</reference>
<proteinExistence type="predicted"/>